<feature type="compositionally biased region" description="Acidic residues" evidence="4">
    <location>
        <begin position="84"/>
        <end position="96"/>
    </location>
</feature>
<dbReference type="Pfam" id="PF07989">
    <property type="entry name" value="Cnn_1N"/>
    <property type="match status" value="1"/>
</dbReference>
<feature type="region of interest" description="Disordered" evidence="4">
    <location>
        <begin position="79"/>
        <end position="132"/>
    </location>
</feature>
<feature type="region of interest" description="Disordered" evidence="4">
    <location>
        <begin position="210"/>
        <end position="232"/>
    </location>
</feature>
<evidence type="ECO:0000313" key="7">
    <source>
        <dbReference type="Proteomes" id="UP000054217"/>
    </source>
</evidence>
<keyword evidence="2" id="KW-0963">Cytoplasm</keyword>
<dbReference type="HOGENOM" id="CLU_010459_1_0_1"/>
<sequence length="1048" mass="120038">MSATLSLCAGDSSNHSGATLPDISLGSLVSGVSTPGKGFRATSSLSRTTAPSSAFISTPSPPIANHATPGLGKRLGAFGLSGRDEDDGIDDGEGEADAGGGGFLDTPATKLDGPETPVARRRGRGNAPGKGVTLTLRDQEKHIDAFKKENFNIKLRVHFLEERLAQLAPDQVDAALKQNVSLKVEVQQRGLELKKLKRLVLELERELERTQRERERVTSSNSRGTEREKELEARLAERERELRELRKGRLNTADADALRQAEVRNEELEEELENVRGLLEENMEELEQLRELVEKRGGGDQNGTWSRRVSSLETENEQLHAKIEEQNDLLAQKEDEVSEFADEIEKLHLELQEFQRRCEAESLQRSSSRAQILEEREEREAVEEDLNAVRDRLAATMIELQQKEDELEMKNKEIEELVVDHERIVGVVEDEWRGEVEEAKAQVEELRDALAERETESKELRLNISELEANTNDLHAKFEATLQHLEKEAEEKDAELEAANREIEKLGEQVYLLEVDNDRLKEEHVRQLEDDAVERERLEALAAALKEKVGTLKTQLQDLQDLYEQTCTDIHAHRSRQEELARHIEDLVTELKSERVERERIEQALFQAEKDFDSELRRERRTLESKETALRDALDELAKAQTMLEHREQDLKAVQDALTVNEEASKRLGESHTTAKFSLQLEVDRLRRDVQTLEDALTRTRQDIAEREGTMRERDATIDKLHNEVRDLTTRLGNQTQARLHLSEKLDCVQSSLKTTDSELATYRARVIDLEGRLSKDQKQLLNAEAQYRDQLTERNTLLLTIYQYMDKILGVDRTPKKGNQAETKPFTNFSVFHDNLITRLKALSQIQLDFDKRAKEAEARFTEKMTEMRKQLDMRWKQIDKFESSVKAYAEAKATWRRKYMAKEGELEVLKVTNNELVQQLATARRPVQGDSQETRTLLSRAVNAEKRLNVIQNQLLQTEEKIVAMNQKTSTADAKWEARVKEYEARLKAAEEKYKRERQGNKERVLELENQIKSLERQNELAQKRNAQLDYVSETAKAVGGGARTR</sequence>
<evidence type="ECO:0000256" key="3">
    <source>
        <dbReference type="SAM" id="Coils"/>
    </source>
</evidence>
<dbReference type="PANTHER" id="PTHR18937">
    <property type="entry name" value="STRUCTURAL MAINTENANCE OF CHROMOSOMES SMC FAMILY MEMBER"/>
    <property type="match status" value="1"/>
</dbReference>
<feature type="domain" description="Centrosomin N-terminal motif 1" evidence="5">
    <location>
        <begin position="135"/>
        <end position="208"/>
    </location>
</feature>
<evidence type="ECO:0000256" key="2">
    <source>
        <dbReference type="ARBA" id="ARBA00022490"/>
    </source>
</evidence>
<feature type="coiled-coil region" evidence="3">
    <location>
        <begin position="943"/>
        <end position="1034"/>
    </location>
</feature>
<comment type="subcellular location">
    <subcellularLocation>
        <location evidence="1">Cytoplasm</location>
    </subcellularLocation>
</comment>
<dbReference type="InterPro" id="IPR012943">
    <property type="entry name" value="Cnn_1N"/>
</dbReference>
<reference evidence="7" key="2">
    <citation type="submission" date="2015-01" db="EMBL/GenBank/DDBJ databases">
        <title>Evolutionary Origins and Diversification of the Mycorrhizal Mutualists.</title>
        <authorList>
            <consortium name="DOE Joint Genome Institute"/>
            <consortium name="Mycorrhizal Genomics Consortium"/>
            <person name="Kohler A."/>
            <person name="Kuo A."/>
            <person name="Nagy L.G."/>
            <person name="Floudas D."/>
            <person name="Copeland A."/>
            <person name="Barry K.W."/>
            <person name="Cichocki N."/>
            <person name="Veneault-Fourrey C."/>
            <person name="LaButti K."/>
            <person name="Lindquist E.A."/>
            <person name="Lipzen A."/>
            <person name="Lundell T."/>
            <person name="Morin E."/>
            <person name="Murat C."/>
            <person name="Riley R."/>
            <person name="Ohm R."/>
            <person name="Sun H."/>
            <person name="Tunlid A."/>
            <person name="Henrissat B."/>
            <person name="Grigoriev I.V."/>
            <person name="Hibbett D.S."/>
            <person name="Martin F."/>
        </authorList>
    </citation>
    <scope>NUCLEOTIDE SEQUENCE [LARGE SCALE GENOMIC DNA]</scope>
    <source>
        <strain evidence="7">Marx 270</strain>
    </source>
</reference>
<dbReference type="OrthoDB" id="10255000at2759"/>
<dbReference type="EMBL" id="KN831993">
    <property type="protein sequence ID" value="KIO00774.1"/>
    <property type="molecule type" value="Genomic_DNA"/>
</dbReference>
<reference evidence="6 7" key="1">
    <citation type="submission" date="2014-04" db="EMBL/GenBank/DDBJ databases">
        <authorList>
            <consortium name="DOE Joint Genome Institute"/>
            <person name="Kuo A."/>
            <person name="Kohler A."/>
            <person name="Costa M.D."/>
            <person name="Nagy L.G."/>
            <person name="Floudas D."/>
            <person name="Copeland A."/>
            <person name="Barry K.W."/>
            <person name="Cichocki N."/>
            <person name="Veneault-Fourrey C."/>
            <person name="LaButti K."/>
            <person name="Lindquist E.A."/>
            <person name="Lipzen A."/>
            <person name="Lundell T."/>
            <person name="Morin E."/>
            <person name="Murat C."/>
            <person name="Sun H."/>
            <person name="Tunlid A."/>
            <person name="Henrissat B."/>
            <person name="Grigoriev I.V."/>
            <person name="Hibbett D.S."/>
            <person name="Martin F."/>
            <person name="Nordberg H.P."/>
            <person name="Cantor M.N."/>
            <person name="Hua S.X."/>
        </authorList>
    </citation>
    <scope>NUCLEOTIDE SEQUENCE [LARGE SCALE GENOMIC DNA]</scope>
    <source>
        <strain evidence="6 7">Marx 270</strain>
    </source>
</reference>
<gene>
    <name evidence="6" type="ORF">M404DRAFT_751709</name>
</gene>
<evidence type="ECO:0000313" key="6">
    <source>
        <dbReference type="EMBL" id="KIO00774.1"/>
    </source>
</evidence>
<dbReference type="AlphaFoldDB" id="A0A0C3P0B3"/>
<dbReference type="STRING" id="870435.A0A0C3P0B3"/>
<keyword evidence="3" id="KW-0175">Coiled coil</keyword>
<name>A0A0C3P0B3_PISTI</name>
<organism evidence="6 7">
    <name type="scientific">Pisolithus tinctorius Marx 270</name>
    <dbReference type="NCBI Taxonomy" id="870435"/>
    <lineage>
        <taxon>Eukaryota</taxon>
        <taxon>Fungi</taxon>
        <taxon>Dikarya</taxon>
        <taxon>Basidiomycota</taxon>
        <taxon>Agaricomycotina</taxon>
        <taxon>Agaricomycetes</taxon>
        <taxon>Agaricomycetidae</taxon>
        <taxon>Boletales</taxon>
        <taxon>Sclerodermatineae</taxon>
        <taxon>Pisolithaceae</taxon>
        <taxon>Pisolithus</taxon>
    </lineage>
</organism>
<keyword evidence="7" id="KW-1185">Reference proteome</keyword>
<proteinExistence type="predicted"/>
<dbReference type="InParanoid" id="A0A0C3P0B3"/>
<dbReference type="Proteomes" id="UP000054217">
    <property type="component" value="Unassembled WGS sequence"/>
</dbReference>
<dbReference type="GO" id="GO:0005737">
    <property type="term" value="C:cytoplasm"/>
    <property type="evidence" value="ECO:0007669"/>
    <property type="project" value="UniProtKB-SubCell"/>
</dbReference>
<dbReference type="GO" id="GO:0005815">
    <property type="term" value="C:microtubule organizing center"/>
    <property type="evidence" value="ECO:0007669"/>
    <property type="project" value="InterPro"/>
</dbReference>
<evidence type="ECO:0000256" key="1">
    <source>
        <dbReference type="ARBA" id="ARBA00004496"/>
    </source>
</evidence>
<accession>A0A0C3P0B3</accession>
<protein>
    <recommendedName>
        <fullName evidence="5">Centrosomin N-terminal motif 1 domain-containing protein</fullName>
    </recommendedName>
</protein>
<dbReference type="Pfam" id="PF24622">
    <property type="entry name" value="TMP_4"/>
    <property type="match status" value="1"/>
</dbReference>
<evidence type="ECO:0000259" key="5">
    <source>
        <dbReference type="Pfam" id="PF07989"/>
    </source>
</evidence>
<evidence type="ECO:0000256" key="4">
    <source>
        <dbReference type="SAM" id="MobiDB-lite"/>
    </source>
</evidence>